<dbReference type="EMBL" id="JARTCD010000221">
    <property type="protein sequence ID" value="KAJ8651403.1"/>
    <property type="molecule type" value="Genomic_DNA"/>
</dbReference>
<name>A0AAD7UQQ8_9FUNG</name>
<dbReference type="Proteomes" id="UP001234581">
    <property type="component" value="Unassembled WGS sequence"/>
</dbReference>
<reference evidence="1 2" key="1">
    <citation type="submission" date="2023-03" db="EMBL/GenBank/DDBJ databases">
        <title>Genome sequence of Lichtheimia ornata CBS 291.66.</title>
        <authorList>
            <person name="Mohabir J.T."/>
            <person name="Shea T.P."/>
            <person name="Kurbessoian T."/>
            <person name="Berby B."/>
            <person name="Fontaine J."/>
            <person name="Livny J."/>
            <person name="Gnirke A."/>
            <person name="Stajich J.E."/>
            <person name="Cuomo C.A."/>
        </authorList>
    </citation>
    <scope>NUCLEOTIDE SEQUENCE [LARGE SCALE GENOMIC DNA]</scope>
    <source>
        <strain evidence="1">CBS 291.66</strain>
    </source>
</reference>
<keyword evidence="2" id="KW-1185">Reference proteome</keyword>
<evidence type="ECO:0000313" key="2">
    <source>
        <dbReference type="Proteomes" id="UP001234581"/>
    </source>
</evidence>
<dbReference type="RefSeq" id="XP_058336318.1">
    <property type="nucleotide sequence ID" value="XM_058492919.1"/>
</dbReference>
<protein>
    <submittedName>
        <fullName evidence="1">Uncharacterized protein</fullName>
    </submittedName>
</protein>
<comment type="caution">
    <text evidence="1">The sequence shown here is derived from an EMBL/GenBank/DDBJ whole genome shotgun (WGS) entry which is preliminary data.</text>
</comment>
<accession>A0AAD7UQQ8</accession>
<gene>
    <name evidence="1" type="ORF">O0I10_013060</name>
</gene>
<dbReference type="GeneID" id="83220370"/>
<proteinExistence type="predicted"/>
<evidence type="ECO:0000313" key="1">
    <source>
        <dbReference type="EMBL" id="KAJ8651403.1"/>
    </source>
</evidence>
<feature type="non-terminal residue" evidence="1">
    <location>
        <position position="374"/>
    </location>
</feature>
<dbReference type="AlphaFoldDB" id="A0AAD7UQQ8"/>
<sequence length="374" mass="42659">MTMWHHQYKQTLRIYVILELAHRNQKSPFTATSLSAHYLTTTTMTNHKTKYTKCSDCNRWKKRSAIIKHLNRCSKNKHQHRRPVKRHRSRNSIMSLLETGDLPLSSNQGYLHSPAAIHRRKCQQSISIMEIDQDHHSRHASSLSPRGDVNEDMDEITSFDAEDIVDTRSPNPSFANVNDQQPMVVDFNMRSAQIDDSTKFSLELHALLTRRGLSRDPFDEVIKMVNNYMQQHAPQAPTLLSAYLNEKLAGDTYPVTSKSYDMCCNGCKLFGPNDDAEECTLCDKNNGTPRWVDGKPAQQATYLSIAEQLALLLYDVEVREMLEYPTVDDSDKNDDTDEEHGCMNDIFDGAIVRNIVKSNGAPTCKSLMLEFSPM</sequence>
<organism evidence="1 2">
    <name type="scientific">Lichtheimia ornata</name>
    <dbReference type="NCBI Taxonomy" id="688661"/>
    <lineage>
        <taxon>Eukaryota</taxon>
        <taxon>Fungi</taxon>
        <taxon>Fungi incertae sedis</taxon>
        <taxon>Mucoromycota</taxon>
        <taxon>Mucoromycotina</taxon>
        <taxon>Mucoromycetes</taxon>
        <taxon>Mucorales</taxon>
        <taxon>Lichtheimiaceae</taxon>
        <taxon>Lichtheimia</taxon>
    </lineage>
</organism>